<reference evidence="2 3" key="1">
    <citation type="submission" date="2016-08" db="EMBL/GenBank/DDBJ databases">
        <authorList>
            <consortium name="Pathogen Informatics"/>
        </authorList>
    </citation>
    <scope>NUCLEOTIDE SEQUENCE [LARGE SCALE GENOMIC DNA]</scope>
    <source>
        <strain evidence="2 3">DS</strain>
    </source>
</reference>
<dbReference type="Proteomes" id="UP000507536">
    <property type="component" value="Chromosome 8"/>
</dbReference>
<sequence length="2110" mass="251299">MDDMTFNNMQVEPTKAYLLETLKEFKNSVRSNSVINNIQYYIGILSNINLKHVHNENFQLIYIILKYISENKVNIEVIILDRILCHLNLKNILKKNNNIKLKYINNILSVINKYEHVHINPITLFNCFYESVIILVEAFADNKMYADNRKPRYTLDGEANQEDSQSEEDDDEEAKEEDEDSEMEDDVEDETEDDESDEMEGKRKRPAISHNDIGSIEFSKEMSFSKKRKVENEKGYEINENIPYELSNIKKIYEYIAYVNNISSLYLKNSKSATTDIKLYAFYNNLFGLYSYIYDYMQYIEEAGYMKMKYNNKHLCSHIINNLCILKNNIKKIIIINFENINYVYFKARRLEYKKQKYKLNINYNYFNFGENEKIFEVIYLIINRISNDKPCFFYDRENNKLNCPPNVNKNKKEKIKYFFENDYELNQKHKFYNIAKIKGCIKLLISIIKYLITKVDTSHSSEIHQFLLLFILIPHFQLNIYTTDVVKTAYSKLFNIDKSKLNDEGSNTTSPAISPNKNKKNQDENQDENQQQNDDTTLKSQLNKHPEIKKEEEYFERINLKIPKSYYDFDSTIYYISDKEVYSNIIIIIEYSKIIFKYLYYLNKKAEARKNAYLSFNLAYFIKYIFECAASSLMDINKITGIGALRETDPKNPNDQDDTKFNKKYEKTYIKGKPHVIFYDKNMKKVFSTCTSCINKYYKTDEKKIDNNTPNDAVAKIFTLKLREANKIKKKNIIYLNYLVYLCQTNLLNMIYTNIKTHKIVFFSLFSFINQINTTPKYSNINKYNTIEKAITINKQKYVPDVVYHFNDCIIKNILNIYINVFSLEEFFKFVYIYSGSNFNNKKPKPRTIIFLLNSIFLSVIKNNMNKLIDQSVDLFEYFIEIYKSYIKGFNKLLDQIISLIKSSSITSNNTISQVHNSTQDINTIEGDDAGSLKKYESMYQSILINIETMEYIICCYMKSINKGNITDIFLNFIEKMLVLYFKKKNNIIIFYDQIKGNLIDKYVYNYEYSIYIYLFFLYNISRLTTFALLNTKTKDIKKLQENENMKNKLCAIMSLLQNCFTNIEPIYDQSSKEGNIRRFFDILHLVLETLLFYIHLAEFGLLDKSSLLGNLTMITNILKKNALKDYKYTIKERICNNICCFFIYNYPYLCKIYGDDKDFEDLYINFIRILYIDINIIKTSYSYKMFIYFINVIEENEKLYKLFSELFILHAILIIKNCNSSYNFNSVVDVEQNNINEPNYMYYAKMLIKINEQFIHQNDWYGQFNLKKKIILAINNNLGSTENDSGNYTEYNSYSNFKNQMMTILHNNIKNDIQVEVKMCYDLFKGKNVNKSIDQKSIIFLTGIFTAFNNIQGMERNLYTLLSTILENYNYYNIYYEQILLNILNCFIKHFYTITSKDQTQLAVPIFIKLSFYLFKIEKKRIVENKNNSSRNNNLLAIKLFFHIFFIFINIAKNPKKDLNDEEDKVGKTDETSEMIVSHNSVDEPKNDEDLTDKQKYIQMRYIKNEKIKTCYIFFIKYFILIYDKINKEDGENELSKINDEEISYLTESMFEYTYKEKTEDNQMLSNDQMPKLNEMIIKLKTFIITLLSDNRKETIKLNEFFLELIEFIFLSFIIDEITAKVNSNLMIRDVVDMFKTFDLNELFCSVQPEYKTFVTTVFIINWRVFKNDEIKEKDDESVINEKKAQTPKYERNCFINMPNLINFFKLLLSHNLNNTIYNFKDEQNKKECILMYDFLFSYNKILIECQEINSVRICLKFSDVVKVIFNSMYFTIEDSKNILEYIYQEINDLYTKEKDIKNFLYFSNIHIITLIFINSNNHHFLLNDVSIDKGTNLIMDFINIYFCFIKYINKILDCEHVAQNTQIYFLLCHLIYKLSQLFVFFFIKIKEASKKNKYSSLFVFVSNYCSLIIRALDLIKKQILKIGDKENDKLENVFMTHFYIINNSHIFEKNQFYLYLISHQLFAILYEFFHTRITEKTQNQYKTIVEIVKKSGYAINFFCSYIDSILYLDSRVNSLILRNADQFAQLLKKNKEIIDLSKIAYPILIKIIDIYDMHVIKNAMNEEIYNEKKTLKNIFNVIFSLLDEASIQLCYSCLNEPKKKLFDFLSR</sequence>
<organism evidence="2 3">
    <name type="scientific">Plasmodium chabaudi adami</name>
    <dbReference type="NCBI Taxonomy" id="5826"/>
    <lineage>
        <taxon>Eukaryota</taxon>
        <taxon>Sar</taxon>
        <taxon>Alveolata</taxon>
        <taxon>Apicomplexa</taxon>
        <taxon>Aconoidasida</taxon>
        <taxon>Haemosporida</taxon>
        <taxon>Plasmodiidae</taxon>
        <taxon>Plasmodium</taxon>
        <taxon>Plasmodium (Vinckeia)</taxon>
    </lineage>
</organism>
<gene>
    <name evidence="2" type="ORF">PCHDS_000168300</name>
</gene>
<evidence type="ECO:0000256" key="1">
    <source>
        <dbReference type="SAM" id="MobiDB-lite"/>
    </source>
</evidence>
<evidence type="ECO:0000313" key="2">
    <source>
        <dbReference type="EMBL" id="SCM20298.1"/>
    </source>
</evidence>
<protein>
    <submittedName>
        <fullName evidence="2">Uncharacterized protein</fullName>
    </submittedName>
</protein>
<feature type="compositionally biased region" description="Polar residues" evidence="1">
    <location>
        <begin position="505"/>
        <end position="516"/>
    </location>
</feature>
<accession>A0A1C6YAF7</accession>
<feature type="compositionally biased region" description="Acidic residues" evidence="1">
    <location>
        <begin position="159"/>
        <end position="198"/>
    </location>
</feature>
<proteinExistence type="predicted"/>
<evidence type="ECO:0000313" key="3">
    <source>
        <dbReference type="Proteomes" id="UP000507536"/>
    </source>
</evidence>
<feature type="region of interest" description="Disordered" evidence="1">
    <location>
        <begin position="152"/>
        <end position="206"/>
    </location>
</feature>
<feature type="region of interest" description="Disordered" evidence="1">
    <location>
        <begin position="504"/>
        <end position="544"/>
    </location>
</feature>
<name>A0A1C6YAF7_PLACE</name>
<dbReference type="EMBL" id="LT608188">
    <property type="protein sequence ID" value="SCM20298.1"/>
    <property type="molecule type" value="Genomic_DNA"/>
</dbReference>